<sequence length="176" mass="18291">MSNSIKILLVVVLLGLLGFVVYFLMKSKQEGNSEIVSSGNNSALLTREEESANSEFLMLLQSLSGINMVDSDLFRNPAFATLQDYSVPLTQEPSGRRNPFAPIGSDDSDPLSSTGSGADTGVRATEQRQTTPITPALEGASSGGSSAGASSQSSGNQTGAPNPDQQTEPFTGGPAF</sequence>
<proteinExistence type="predicted"/>
<accession>A0A2H0RJE7</accession>
<organism evidence="3 4">
    <name type="scientific">Candidatus Vogelbacteria bacterium CG10_big_fil_rev_8_21_14_0_10_45_14</name>
    <dbReference type="NCBI Taxonomy" id="1975042"/>
    <lineage>
        <taxon>Bacteria</taxon>
        <taxon>Candidatus Vogeliibacteriota</taxon>
    </lineage>
</organism>
<comment type="caution">
    <text evidence="3">The sequence shown here is derived from an EMBL/GenBank/DDBJ whole genome shotgun (WGS) entry which is preliminary data.</text>
</comment>
<evidence type="ECO:0000256" key="2">
    <source>
        <dbReference type="SAM" id="Phobius"/>
    </source>
</evidence>
<name>A0A2H0RJE7_9BACT</name>
<evidence type="ECO:0000256" key="1">
    <source>
        <dbReference type="SAM" id="MobiDB-lite"/>
    </source>
</evidence>
<evidence type="ECO:0000313" key="3">
    <source>
        <dbReference type="EMBL" id="PIR46570.1"/>
    </source>
</evidence>
<protein>
    <submittedName>
        <fullName evidence="3">Uncharacterized protein</fullName>
    </submittedName>
</protein>
<feature type="region of interest" description="Disordered" evidence="1">
    <location>
        <begin position="89"/>
        <end position="176"/>
    </location>
</feature>
<keyword evidence="2" id="KW-0812">Transmembrane</keyword>
<dbReference type="EMBL" id="PCYL01000038">
    <property type="protein sequence ID" value="PIR46570.1"/>
    <property type="molecule type" value="Genomic_DNA"/>
</dbReference>
<gene>
    <name evidence="3" type="ORF">COV07_03635</name>
</gene>
<reference evidence="3 4" key="1">
    <citation type="submission" date="2017-09" db="EMBL/GenBank/DDBJ databases">
        <title>Depth-based differentiation of microbial function through sediment-hosted aquifers and enrichment of novel symbionts in the deep terrestrial subsurface.</title>
        <authorList>
            <person name="Probst A.J."/>
            <person name="Ladd B."/>
            <person name="Jarett J.K."/>
            <person name="Geller-Mcgrath D.E."/>
            <person name="Sieber C.M."/>
            <person name="Emerson J.B."/>
            <person name="Anantharaman K."/>
            <person name="Thomas B.C."/>
            <person name="Malmstrom R."/>
            <person name="Stieglmeier M."/>
            <person name="Klingl A."/>
            <person name="Woyke T."/>
            <person name="Ryan C.M."/>
            <person name="Banfield J.F."/>
        </authorList>
    </citation>
    <scope>NUCLEOTIDE SEQUENCE [LARGE SCALE GENOMIC DNA]</scope>
    <source>
        <strain evidence="3">CG10_big_fil_rev_8_21_14_0_10_45_14</strain>
    </source>
</reference>
<keyword evidence="2" id="KW-0472">Membrane</keyword>
<feature type="compositionally biased region" description="Polar residues" evidence="1">
    <location>
        <begin position="156"/>
        <end position="169"/>
    </location>
</feature>
<keyword evidence="2" id="KW-1133">Transmembrane helix</keyword>
<dbReference type="AlphaFoldDB" id="A0A2H0RJE7"/>
<feature type="transmembrane region" description="Helical" evidence="2">
    <location>
        <begin position="7"/>
        <end position="25"/>
    </location>
</feature>
<dbReference type="Proteomes" id="UP000230833">
    <property type="component" value="Unassembled WGS sequence"/>
</dbReference>
<evidence type="ECO:0000313" key="4">
    <source>
        <dbReference type="Proteomes" id="UP000230833"/>
    </source>
</evidence>